<organism evidence="1 2">
    <name type="scientific">Clostridium thailandense</name>
    <dbReference type="NCBI Taxonomy" id="2794346"/>
    <lineage>
        <taxon>Bacteria</taxon>
        <taxon>Bacillati</taxon>
        <taxon>Bacillota</taxon>
        <taxon>Clostridia</taxon>
        <taxon>Eubacteriales</taxon>
        <taxon>Clostridiaceae</taxon>
        <taxon>Clostridium</taxon>
    </lineage>
</organism>
<dbReference type="Proteomes" id="UP000694308">
    <property type="component" value="Unassembled WGS sequence"/>
</dbReference>
<dbReference type="RefSeq" id="WP_218322267.1">
    <property type="nucleotide sequence ID" value="NZ_JAEEGC010000116.1"/>
</dbReference>
<name>A0A949WWU4_9CLOT</name>
<dbReference type="EMBL" id="JAEEGC010000116">
    <property type="protein sequence ID" value="MBV7275212.1"/>
    <property type="molecule type" value="Genomic_DNA"/>
</dbReference>
<reference evidence="1" key="1">
    <citation type="submission" date="2020-12" db="EMBL/GenBank/DDBJ databases">
        <title>Clostridium thailandense sp. nov., a novel acetogenic bacterium isolated from peat land soil in Thailand.</title>
        <authorList>
            <person name="Chaikitkaew S."/>
            <person name="Birkeland N.K."/>
        </authorList>
    </citation>
    <scope>NUCLEOTIDE SEQUENCE</scope>
    <source>
        <strain evidence="1">PL3</strain>
    </source>
</reference>
<accession>A0A949WWU4</accession>
<comment type="caution">
    <text evidence="1">The sequence shown here is derived from an EMBL/GenBank/DDBJ whole genome shotgun (WGS) entry which is preliminary data.</text>
</comment>
<sequence>MSIKNKSLRTSINNVISDIKKQEWTKLKKSNISIEEKERDILNMKYLPAILRTNDYKEMELFERHLMLNLW</sequence>
<evidence type="ECO:0000313" key="1">
    <source>
        <dbReference type="EMBL" id="MBV7275212.1"/>
    </source>
</evidence>
<dbReference type="AlphaFoldDB" id="A0A949WWU4"/>
<proteinExistence type="predicted"/>
<evidence type="ECO:0000313" key="2">
    <source>
        <dbReference type="Proteomes" id="UP000694308"/>
    </source>
</evidence>
<gene>
    <name evidence="1" type="ORF">I6U48_20130</name>
</gene>
<protein>
    <submittedName>
        <fullName evidence="1">Uncharacterized protein</fullName>
    </submittedName>
</protein>
<keyword evidence="2" id="KW-1185">Reference proteome</keyword>